<dbReference type="RefSeq" id="WP_038091703.1">
    <property type="nucleotide sequence ID" value="NZ_JMIR01000030.1"/>
</dbReference>
<keyword evidence="3" id="KW-0067">ATP-binding</keyword>
<dbReference type="NCBIfam" id="NF010191">
    <property type="entry name" value="PRK13670.1"/>
    <property type="match status" value="1"/>
</dbReference>
<dbReference type="GO" id="GO:0005737">
    <property type="term" value="C:cytoplasm"/>
    <property type="evidence" value="ECO:0007669"/>
    <property type="project" value="UniProtKB-SubCell"/>
</dbReference>
<dbReference type="GO" id="GO:0006400">
    <property type="term" value="P:tRNA modification"/>
    <property type="evidence" value="ECO:0007669"/>
    <property type="project" value="UniProtKB-UniRule"/>
</dbReference>
<dbReference type="HAMAP" id="MF_01539">
    <property type="entry name" value="TmcAL"/>
    <property type="match status" value="1"/>
</dbReference>
<gene>
    <name evidence="3" type="primary">tmcAL</name>
    <name evidence="4" type="ORF">EL26_18060</name>
</gene>
<comment type="function">
    <text evidence="3">Catalyzes the formation of N(4)-acetylcytidine (ac(4)C) at the wobble position of elongator tRNA(Met), using acetate and ATP as substrates. First activates an acetate ion to form acetyladenylate (Ac-AMP) and then transfers the acetyl group to tRNA to form ac(4)C34.</text>
</comment>
<keyword evidence="3" id="KW-0963">Cytoplasm</keyword>
<name>A0A074LQ01_9BACL</name>
<dbReference type="EC" id="6.3.4.-" evidence="3"/>
<dbReference type="eggNOG" id="COG1323">
    <property type="taxonomic scope" value="Bacteria"/>
</dbReference>
<keyword evidence="2 3" id="KW-0819">tRNA processing</keyword>
<dbReference type="PANTHER" id="PTHR37825">
    <property type="entry name" value="TRNA(MET) CYTIDINE ACETATE LIGASE"/>
    <property type="match status" value="1"/>
</dbReference>
<comment type="caution">
    <text evidence="4">The sequence shown here is derived from an EMBL/GenBank/DDBJ whole genome shotgun (WGS) entry which is preliminary data.</text>
</comment>
<evidence type="ECO:0000313" key="4">
    <source>
        <dbReference type="EMBL" id="KEO81933.1"/>
    </source>
</evidence>
<feature type="binding site" evidence="3">
    <location>
        <begin position="191"/>
        <end position="192"/>
    </location>
    <ligand>
        <name>ATP</name>
        <dbReference type="ChEBI" id="CHEBI:30616"/>
    </ligand>
</feature>
<organism evidence="4 5">
    <name type="scientific">Tumebacillus flagellatus</name>
    <dbReference type="NCBI Taxonomy" id="1157490"/>
    <lineage>
        <taxon>Bacteria</taxon>
        <taxon>Bacillati</taxon>
        <taxon>Bacillota</taxon>
        <taxon>Bacilli</taxon>
        <taxon>Bacillales</taxon>
        <taxon>Alicyclobacillaceae</taxon>
        <taxon>Tumebacillus</taxon>
    </lineage>
</organism>
<reference evidence="4 5" key="1">
    <citation type="journal article" date="2013" name="Int. J. Syst. Evol. Microbiol.">
        <title>Tumebacillus flagellatus sp. nov., an alpha-amylase/pullulanase-producing bacterium isolated from cassava wastewater.</title>
        <authorList>
            <person name="Wang Q."/>
            <person name="Xie N."/>
            <person name="Qin Y."/>
            <person name="Shen N."/>
            <person name="Zhu J."/>
            <person name="Mi H."/>
            <person name="Huang R."/>
        </authorList>
    </citation>
    <scope>NUCLEOTIDE SEQUENCE [LARGE SCALE GENOMIC DNA]</scope>
    <source>
        <strain evidence="4 5">GST4</strain>
    </source>
</reference>
<protein>
    <recommendedName>
        <fullName evidence="3">tRNA(Met) cytidine acetate ligase</fullName>
        <ecNumber evidence="3">6.3.4.-</ecNumber>
    </recommendedName>
</protein>
<evidence type="ECO:0000256" key="3">
    <source>
        <dbReference type="HAMAP-Rule" id="MF_01539"/>
    </source>
</evidence>
<keyword evidence="5" id="KW-1185">Reference proteome</keyword>
<sequence length="410" mass="45449">MHVTGVIVEYNPMHNGHLYHVEQSRLQTGADAIVAVMSGHFLQRGEPAIVNKWARARMALQQGVDLVLELPVAYSTQSATLFAYGSVAVLDALGAVDSLCFGSESGEIESLNRLCSIIVDEPPLLQSYIQSELQKGVSYPRATGAALVRYAEGEPELDERVVGQPNNMLGLEYLAALRRLDSSIQPATITRIAAGYNEEKITHPKIASATAIRKATLERGIETAEALLPELSYQILREEFAAGRGPMRWENFRQPLFTLLHRAAPESLAEFVGVDEGLEARLIEAARRVDTVQELIAYAKTKRYTWTKIQRALTSILLGFTREEQAALPADGRPDYIRVLGFNERGRDVLRKASARAVVPILTKMPREQSQSPMLQLDLRATRIYSQGYAHAQPGAALWDYTTPVQRIQN</sequence>
<dbReference type="GO" id="GO:0000049">
    <property type="term" value="F:tRNA binding"/>
    <property type="evidence" value="ECO:0007669"/>
    <property type="project" value="UniProtKB-KW"/>
</dbReference>
<evidence type="ECO:0000256" key="1">
    <source>
        <dbReference type="ARBA" id="ARBA00022598"/>
    </source>
</evidence>
<dbReference type="AlphaFoldDB" id="A0A074LQ01"/>
<dbReference type="SUPFAM" id="SSF52374">
    <property type="entry name" value="Nucleotidylyl transferase"/>
    <property type="match status" value="1"/>
</dbReference>
<dbReference type="GO" id="GO:0016879">
    <property type="term" value="F:ligase activity, forming carbon-nitrogen bonds"/>
    <property type="evidence" value="ECO:0007669"/>
    <property type="project" value="UniProtKB-UniRule"/>
</dbReference>
<evidence type="ECO:0000313" key="5">
    <source>
        <dbReference type="Proteomes" id="UP000027931"/>
    </source>
</evidence>
<comment type="similarity">
    <text evidence="3">Belongs to the TmcAL family.</text>
</comment>
<dbReference type="STRING" id="1157490.EL26_18060"/>
<keyword evidence="3" id="KW-0820">tRNA-binding</keyword>
<dbReference type="EMBL" id="JMIR01000030">
    <property type="protein sequence ID" value="KEO81933.1"/>
    <property type="molecule type" value="Genomic_DNA"/>
</dbReference>
<feature type="binding site" evidence="3">
    <location>
        <begin position="7"/>
        <end position="20"/>
    </location>
    <ligand>
        <name>ATP</name>
        <dbReference type="ChEBI" id="CHEBI:30616"/>
    </ligand>
</feature>
<dbReference type="InterPro" id="IPR014729">
    <property type="entry name" value="Rossmann-like_a/b/a_fold"/>
</dbReference>
<keyword evidence="3" id="KW-0547">Nucleotide-binding</keyword>
<comment type="catalytic activity">
    <reaction evidence="3">
        <text>cytidine(34) in elongator tRNA(Met) + acetate + ATP = N(4)-acetylcytidine(34) in elongator tRNA(Met) + AMP + diphosphate</text>
        <dbReference type="Rhea" id="RHEA:58144"/>
        <dbReference type="Rhea" id="RHEA-COMP:10693"/>
        <dbReference type="Rhea" id="RHEA-COMP:10694"/>
        <dbReference type="ChEBI" id="CHEBI:30089"/>
        <dbReference type="ChEBI" id="CHEBI:30616"/>
        <dbReference type="ChEBI" id="CHEBI:33019"/>
        <dbReference type="ChEBI" id="CHEBI:74900"/>
        <dbReference type="ChEBI" id="CHEBI:82748"/>
        <dbReference type="ChEBI" id="CHEBI:456215"/>
    </reaction>
</comment>
<dbReference type="OrthoDB" id="9769796at2"/>
<dbReference type="InterPro" id="IPR008513">
    <property type="entry name" value="tRNA(Met)_cyd_acetate_ligase"/>
</dbReference>
<keyword evidence="3" id="KW-0694">RNA-binding</keyword>
<comment type="subcellular location">
    <subcellularLocation>
        <location evidence="3">Cytoplasm</location>
    </subcellularLocation>
</comment>
<keyword evidence="1 3" id="KW-0436">Ligase</keyword>
<dbReference type="GO" id="GO:0005524">
    <property type="term" value="F:ATP binding"/>
    <property type="evidence" value="ECO:0007669"/>
    <property type="project" value="UniProtKB-KW"/>
</dbReference>
<dbReference type="PANTHER" id="PTHR37825:SF1">
    <property type="entry name" value="TRNA(MET) CYTIDINE ACETATE LIGASE"/>
    <property type="match status" value="1"/>
</dbReference>
<dbReference type="Proteomes" id="UP000027931">
    <property type="component" value="Unassembled WGS sequence"/>
</dbReference>
<dbReference type="Gene3D" id="3.40.50.620">
    <property type="entry name" value="HUPs"/>
    <property type="match status" value="1"/>
</dbReference>
<accession>A0A074LQ01</accession>
<feature type="binding site" evidence="3">
    <location>
        <position position="102"/>
    </location>
    <ligand>
        <name>ATP</name>
        <dbReference type="ChEBI" id="CHEBI:30616"/>
    </ligand>
</feature>
<dbReference type="Pfam" id="PF05636">
    <property type="entry name" value="HIGH_NTase1"/>
    <property type="match status" value="1"/>
</dbReference>
<proteinExistence type="inferred from homology"/>
<evidence type="ECO:0000256" key="2">
    <source>
        <dbReference type="ARBA" id="ARBA00022694"/>
    </source>
</evidence>
<feature type="binding site" evidence="3">
    <location>
        <position position="166"/>
    </location>
    <ligand>
        <name>ATP</name>
        <dbReference type="ChEBI" id="CHEBI:30616"/>
    </ligand>
</feature>